<dbReference type="AlphaFoldDB" id="A0A369WUF4"/>
<comment type="caution">
    <text evidence="2">The sequence shown here is derived from an EMBL/GenBank/DDBJ whole genome shotgun (WGS) entry which is preliminary data.</text>
</comment>
<dbReference type="Proteomes" id="UP000253769">
    <property type="component" value="Unassembled WGS sequence"/>
</dbReference>
<protein>
    <recommendedName>
        <fullName evidence="4">DUF4231 domain-containing protein</fullName>
    </recommendedName>
</protein>
<evidence type="ECO:0000256" key="1">
    <source>
        <dbReference type="SAM" id="Phobius"/>
    </source>
</evidence>
<keyword evidence="1" id="KW-0472">Membrane</keyword>
<evidence type="ECO:0000313" key="3">
    <source>
        <dbReference type="Proteomes" id="UP000253769"/>
    </source>
</evidence>
<name>A0A369WUF4_9GAMM</name>
<feature type="transmembrane region" description="Helical" evidence="1">
    <location>
        <begin position="42"/>
        <end position="72"/>
    </location>
</feature>
<dbReference type="EMBL" id="QQOH01000001">
    <property type="protein sequence ID" value="RDE25241.1"/>
    <property type="molecule type" value="Genomic_DNA"/>
</dbReference>
<reference evidence="2 3" key="1">
    <citation type="submission" date="2018-07" db="EMBL/GenBank/DDBJ databases">
        <title>Motiliproteus coralliicola sp. nov., a bacterium isolated from Coral.</title>
        <authorList>
            <person name="Wang G."/>
        </authorList>
    </citation>
    <scope>NUCLEOTIDE SEQUENCE [LARGE SCALE GENOMIC DNA]</scope>
    <source>
        <strain evidence="2 3">C34</strain>
    </source>
</reference>
<keyword evidence="1" id="KW-1133">Transmembrane helix</keyword>
<evidence type="ECO:0008006" key="4">
    <source>
        <dbReference type="Google" id="ProtNLM"/>
    </source>
</evidence>
<keyword evidence="1" id="KW-0812">Transmembrane</keyword>
<dbReference type="RefSeq" id="WP_114694837.1">
    <property type="nucleotide sequence ID" value="NZ_QQOH01000001.1"/>
</dbReference>
<gene>
    <name evidence="2" type="ORF">DV711_06735</name>
</gene>
<proteinExistence type="predicted"/>
<evidence type="ECO:0000313" key="2">
    <source>
        <dbReference type="EMBL" id="RDE25241.1"/>
    </source>
</evidence>
<organism evidence="2 3">
    <name type="scientific">Motiliproteus coralliicola</name>
    <dbReference type="NCBI Taxonomy" id="2283196"/>
    <lineage>
        <taxon>Bacteria</taxon>
        <taxon>Pseudomonadati</taxon>
        <taxon>Pseudomonadota</taxon>
        <taxon>Gammaproteobacteria</taxon>
        <taxon>Oceanospirillales</taxon>
        <taxon>Oceanospirillaceae</taxon>
        <taxon>Motiliproteus</taxon>
    </lineage>
</organism>
<sequence>MQSHLAANLKSDFQQHYRRFEEHYDQGNSANQELKQAKASRVWMIAVLALLFSMSSDFFLGAAAAMFGVYFYRIVSAYMQRAQSEDAMEEIERWFSAKGLMLQDKTPFFKGDDQLENPLNLFEDRVYQ</sequence>
<keyword evidence="3" id="KW-1185">Reference proteome</keyword>
<dbReference type="OrthoDB" id="6089249at2"/>
<accession>A0A369WUF4</accession>